<evidence type="ECO:0000256" key="1">
    <source>
        <dbReference type="ARBA" id="ARBA00002388"/>
    </source>
</evidence>
<dbReference type="AlphaFoldDB" id="A0A1M7G6T5"/>
<accession>A0A1M7G6T5</accession>
<evidence type="ECO:0000313" key="9">
    <source>
        <dbReference type="Proteomes" id="UP000184394"/>
    </source>
</evidence>
<dbReference type="Gene3D" id="2.40.100.10">
    <property type="entry name" value="Cyclophilin-like"/>
    <property type="match status" value="2"/>
</dbReference>
<dbReference type="EMBL" id="FRCT01000001">
    <property type="protein sequence ID" value="SHM11855.1"/>
    <property type="molecule type" value="Genomic_DNA"/>
</dbReference>
<dbReference type="PROSITE" id="PS00170">
    <property type="entry name" value="CSA_PPIASE_1"/>
    <property type="match status" value="2"/>
</dbReference>
<keyword evidence="3" id="KW-0697">Rotamase</keyword>
<dbReference type="SUPFAM" id="SSF50891">
    <property type="entry name" value="Cyclophilin-like"/>
    <property type="match status" value="2"/>
</dbReference>
<keyword evidence="4 8" id="KW-0413">Isomerase</keyword>
<name>A0A1M7G6T5_RUMFL</name>
<evidence type="ECO:0000256" key="2">
    <source>
        <dbReference type="ARBA" id="ARBA00013194"/>
    </source>
</evidence>
<evidence type="ECO:0000256" key="5">
    <source>
        <dbReference type="SAM" id="MobiDB-lite"/>
    </source>
</evidence>
<dbReference type="Pfam" id="PF00160">
    <property type="entry name" value="Pro_isomerase"/>
    <property type="match status" value="2"/>
</dbReference>
<dbReference type="GO" id="GO:0006457">
    <property type="term" value="P:protein folding"/>
    <property type="evidence" value="ECO:0007669"/>
    <property type="project" value="InterPro"/>
</dbReference>
<evidence type="ECO:0000256" key="4">
    <source>
        <dbReference type="ARBA" id="ARBA00023235"/>
    </source>
</evidence>
<evidence type="ECO:0000313" key="8">
    <source>
        <dbReference type="EMBL" id="SHM11855.1"/>
    </source>
</evidence>
<evidence type="ECO:0000256" key="6">
    <source>
        <dbReference type="SAM" id="SignalP"/>
    </source>
</evidence>
<keyword evidence="6" id="KW-0732">Signal</keyword>
<dbReference type="EC" id="5.2.1.8" evidence="2"/>
<dbReference type="Proteomes" id="UP000184394">
    <property type="component" value="Unassembled WGS sequence"/>
</dbReference>
<proteinExistence type="predicted"/>
<feature type="compositionally biased region" description="Low complexity" evidence="5">
    <location>
        <begin position="26"/>
        <end position="43"/>
    </location>
</feature>
<comment type="function">
    <text evidence="1">PPIases accelerate the folding of proteins. It catalyzes the cis-trans isomerization of proline imidic peptide bonds in oligopeptides.</text>
</comment>
<feature type="region of interest" description="Disordered" evidence="5">
    <location>
        <begin position="23"/>
        <end position="44"/>
    </location>
</feature>
<dbReference type="PROSITE" id="PS50072">
    <property type="entry name" value="CSA_PPIASE_2"/>
    <property type="match status" value="2"/>
</dbReference>
<dbReference type="PROSITE" id="PS51257">
    <property type="entry name" value="PROKAR_LIPOPROTEIN"/>
    <property type="match status" value="1"/>
</dbReference>
<feature type="signal peptide" evidence="6">
    <location>
        <begin position="1"/>
        <end position="20"/>
    </location>
</feature>
<feature type="domain" description="PPIase cyclophilin-type" evidence="7">
    <location>
        <begin position="304"/>
        <end position="478"/>
    </location>
</feature>
<reference evidence="8 9" key="1">
    <citation type="submission" date="2016-11" db="EMBL/GenBank/DDBJ databases">
        <authorList>
            <person name="Jaros S."/>
            <person name="Januszkiewicz K."/>
            <person name="Wedrychowicz H."/>
        </authorList>
    </citation>
    <scope>NUCLEOTIDE SEQUENCE [LARGE SCALE GENOMIC DNA]</scope>
    <source>
        <strain evidence="8 9">Y1</strain>
    </source>
</reference>
<evidence type="ECO:0000259" key="7">
    <source>
        <dbReference type="PROSITE" id="PS50072"/>
    </source>
</evidence>
<dbReference type="PANTHER" id="PTHR45625">
    <property type="entry name" value="PEPTIDYL-PROLYL CIS-TRANS ISOMERASE-RELATED"/>
    <property type="match status" value="1"/>
</dbReference>
<dbReference type="RefSeq" id="WP_207647066.1">
    <property type="nucleotide sequence ID" value="NZ_FRCT01000001.1"/>
</dbReference>
<evidence type="ECO:0000256" key="3">
    <source>
        <dbReference type="ARBA" id="ARBA00023110"/>
    </source>
</evidence>
<dbReference type="PANTHER" id="PTHR45625:SF4">
    <property type="entry name" value="PEPTIDYLPROLYL ISOMERASE DOMAIN AND WD REPEAT-CONTAINING PROTEIN 1"/>
    <property type="match status" value="1"/>
</dbReference>
<dbReference type="InterPro" id="IPR002130">
    <property type="entry name" value="Cyclophilin-type_PPIase_dom"/>
</dbReference>
<dbReference type="InterPro" id="IPR020892">
    <property type="entry name" value="Cyclophilin-type_PPIase_CS"/>
</dbReference>
<organism evidence="8 9">
    <name type="scientific">Ruminococcus flavefaciens</name>
    <dbReference type="NCBI Taxonomy" id="1265"/>
    <lineage>
        <taxon>Bacteria</taxon>
        <taxon>Bacillati</taxon>
        <taxon>Bacillota</taxon>
        <taxon>Clostridia</taxon>
        <taxon>Eubacteriales</taxon>
        <taxon>Oscillospiraceae</taxon>
        <taxon>Ruminococcus</taxon>
    </lineage>
</organism>
<dbReference type="InterPro" id="IPR044666">
    <property type="entry name" value="Cyclophilin_A-like"/>
</dbReference>
<feature type="domain" description="PPIase cyclophilin-type" evidence="7">
    <location>
        <begin position="71"/>
        <end position="248"/>
    </location>
</feature>
<feature type="chain" id="PRO_5039185663" description="peptidylprolyl isomerase" evidence="6">
    <location>
        <begin position="21"/>
        <end position="494"/>
    </location>
</feature>
<dbReference type="GO" id="GO:0003755">
    <property type="term" value="F:peptidyl-prolyl cis-trans isomerase activity"/>
    <property type="evidence" value="ECO:0007669"/>
    <property type="project" value="UniProtKB-KW"/>
</dbReference>
<gene>
    <name evidence="8" type="ORF">SAMN04487860_10193</name>
</gene>
<sequence length="494" mass="54115">MLKKVLAGIMCMLMAAGTLASCGNKGTETSGTSSSDTTQGDTTNAAEVENVDIANFTPPEKGDTIIVMKIKDYGTVKFRLFPEYADKGVENFVELAKKGYYDGLKFHRVIKDFMIQGGDPLGTGTGGESIWGEKFDGGTDPHLIHVAGALAYANSGGTDTNGSQFYVVTGTVPTDDDFEYYSQKGLEFSENAKEQYKKVGGAPWLDGGYTVFGQVIDGLDVIFKIQNVSVDQNSSMPFKDVVMESVTVGEYNGEDIHWYISDYEEFDADEIKNSTGMENVTISNFTAPKEGETIVSMKLKGYDGEVKIKLFPEYADKGVENFIELCKRGYYNGLTFHRIMKDFMIQGGDPNGDGTGGDSIFEKGYEGGTDPHLIHAAGAVAYANSGSTNTNGSQFYIVTGEVYGKDKIDELKSFGYSFTENQEEVYSTYGGAPWLDGDYTVFGQVFDGLDIVFDVQNVEVDENNNKPKKDVVIESMTVSEYNGEEVRWSISDYK</sequence>
<dbReference type="InterPro" id="IPR029000">
    <property type="entry name" value="Cyclophilin-like_dom_sf"/>
</dbReference>
<dbReference type="PRINTS" id="PR00153">
    <property type="entry name" value="CSAPPISMRASE"/>
</dbReference>
<protein>
    <recommendedName>
        <fullName evidence="2">peptidylprolyl isomerase</fullName>
        <ecNumber evidence="2">5.2.1.8</ecNumber>
    </recommendedName>
</protein>